<accession>A0ABP6Z935</accession>
<organism evidence="3 4">
    <name type="scientific">Kineosporia mesophila</name>
    <dbReference type="NCBI Taxonomy" id="566012"/>
    <lineage>
        <taxon>Bacteria</taxon>
        <taxon>Bacillati</taxon>
        <taxon>Actinomycetota</taxon>
        <taxon>Actinomycetes</taxon>
        <taxon>Kineosporiales</taxon>
        <taxon>Kineosporiaceae</taxon>
        <taxon>Kineosporia</taxon>
    </lineage>
</organism>
<dbReference type="InterPro" id="IPR039422">
    <property type="entry name" value="MarR/SlyA-like"/>
</dbReference>
<feature type="domain" description="HTH marR-type" evidence="2">
    <location>
        <begin position="8"/>
        <end position="142"/>
    </location>
</feature>
<protein>
    <recommendedName>
        <fullName evidence="2">HTH marR-type domain-containing protein</fullName>
    </recommendedName>
</protein>
<evidence type="ECO:0000256" key="1">
    <source>
        <dbReference type="SAM" id="MobiDB-lite"/>
    </source>
</evidence>
<dbReference type="SUPFAM" id="SSF46785">
    <property type="entry name" value="Winged helix' DNA-binding domain"/>
    <property type="match status" value="1"/>
</dbReference>
<dbReference type="PANTHER" id="PTHR33164:SF43">
    <property type="entry name" value="HTH-TYPE TRANSCRIPTIONAL REPRESSOR YETL"/>
    <property type="match status" value="1"/>
</dbReference>
<dbReference type="EMBL" id="BAAAZO010000002">
    <property type="protein sequence ID" value="GAA3600861.1"/>
    <property type="molecule type" value="Genomic_DNA"/>
</dbReference>
<dbReference type="InterPro" id="IPR000835">
    <property type="entry name" value="HTH_MarR-typ"/>
</dbReference>
<dbReference type="PROSITE" id="PS50995">
    <property type="entry name" value="HTH_MARR_2"/>
    <property type="match status" value="1"/>
</dbReference>
<evidence type="ECO:0000313" key="4">
    <source>
        <dbReference type="Proteomes" id="UP001501074"/>
    </source>
</evidence>
<dbReference type="SUPFAM" id="SSF54427">
    <property type="entry name" value="NTF2-like"/>
    <property type="match status" value="1"/>
</dbReference>
<evidence type="ECO:0000259" key="2">
    <source>
        <dbReference type="PROSITE" id="PS50995"/>
    </source>
</evidence>
<proteinExistence type="predicted"/>
<feature type="region of interest" description="Disordered" evidence="1">
    <location>
        <begin position="153"/>
        <end position="185"/>
    </location>
</feature>
<dbReference type="InterPro" id="IPR032710">
    <property type="entry name" value="NTF2-like_dom_sf"/>
</dbReference>
<keyword evidence="4" id="KW-1185">Reference proteome</keyword>
<dbReference type="Gene3D" id="1.10.10.10">
    <property type="entry name" value="Winged helix-like DNA-binding domain superfamily/Winged helix DNA-binding domain"/>
    <property type="match status" value="1"/>
</dbReference>
<dbReference type="Pfam" id="PF12802">
    <property type="entry name" value="MarR_2"/>
    <property type="match status" value="1"/>
</dbReference>
<reference evidence="4" key="1">
    <citation type="journal article" date="2019" name="Int. J. Syst. Evol. Microbiol.">
        <title>The Global Catalogue of Microorganisms (GCM) 10K type strain sequencing project: providing services to taxonomists for standard genome sequencing and annotation.</title>
        <authorList>
            <consortium name="The Broad Institute Genomics Platform"/>
            <consortium name="The Broad Institute Genome Sequencing Center for Infectious Disease"/>
            <person name="Wu L."/>
            <person name="Ma J."/>
        </authorList>
    </citation>
    <scope>NUCLEOTIDE SEQUENCE [LARGE SCALE GENOMIC DNA]</scope>
    <source>
        <strain evidence="4">JCM 16902</strain>
    </source>
</reference>
<dbReference type="Proteomes" id="UP001501074">
    <property type="component" value="Unassembled WGS sequence"/>
</dbReference>
<sequence length="337" mass="36622">MEGMPEEAERRRQEVARMTEVLVRVTGNVGRASRKRPGARDLVLLEAVRRVGKVRPKDLAEYLGLSRAAITQQVQALTAAGDLEAQTDPGDRRSRFLQVSPEGEKKVAALNERGHQRWTLFSADWDEDEIALLADLLLKLESSIARAVRGDAPVTGTPWRGPAAGGGRRAGPPPAAGPGPVLGSDRGLVQEHRHTVVASASQSGGMTENVNTLTSSTARHSLDEWLTMWNTDGDIARQICADDFRIHFAVTEPDGSTPADDIRTADDFARYLGWWHAQNPGVVFTGVADAIDGDHGRLLWDVEAGGHRAGGVDVFDFAEDGRIRRVWSVGGQRSMRS</sequence>
<name>A0ABP6Z935_9ACTN</name>
<dbReference type="SMART" id="SM00347">
    <property type="entry name" value="HTH_MARR"/>
    <property type="match status" value="1"/>
</dbReference>
<dbReference type="InterPro" id="IPR036388">
    <property type="entry name" value="WH-like_DNA-bd_sf"/>
</dbReference>
<dbReference type="Pfam" id="PF12680">
    <property type="entry name" value="SnoaL_2"/>
    <property type="match status" value="1"/>
</dbReference>
<gene>
    <name evidence="3" type="ORF">GCM10022223_15650</name>
</gene>
<evidence type="ECO:0000313" key="3">
    <source>
        <dbReference type="EMBL" id="GAA3600861.1"/>
    </source>
</evidence>
<dbReference type="Gene3D" id="3.10.450.50">
    <property type="match status" value="1"/>
</dbReference>
<comment type="caution">
    <text evidence="3">The sequence shown here is derived from an EMBL/GenBank/DDBJ whole genome shotgun (WGS) entry which is preliminary data.</text>
</comment>
<dbReference type="PANTHER" id="PTHR33164">
    <property type="entry name" value="TRANSCRIPTIONAL REGULATOR, MARR FAMILY"/>
    <property type="match status" value="1"/>
</dbReference>
<dbReference type="InterPro" id="IPR037401">
    <property type="entry name" value="SnoaL-like"/>
</dbReference>
<dbReference type="InterPro" id="IPR036390">
    <property type="entry name" value="WH_DNA-bd_sf"/>
</dbReference>